<reference evidence="2 3" key="1">
    <citation type="submission" date="2019-02" db="EMBL/GenBank/DDBJ databases">
        <title>Genome sequencing of the rare red list fungi Hericium alpestre (H. flagellum).</title>
        <authorList>
            <person name="Buettner E."/>
            <person name="Kellner H."/>
        </authorList>
    </citation>
    <scope>NUCLEOTIDE SEQUENCE [LARGE SCALE GENOMIC DNA]</scope>
    <source>
        <strain evidence="2 3">DSM 108284</strain>
    </source>
</reference>
<feature type="region of interest" description="Disordered" evidence="1">
    <location>
        <begin position="57"/>
        <end position="89"/>
    </location>
</feature>
<keyword evidence="3" id="KW-1185">Reference proteome</keyword>
<sequence length="185" mass="20295">MEERAMSIITWLNSPQKNQLKVSTVKDQITIRQCHEQELGTAPPKYKPITPWHALSAGSVAQPSRSGSGNSSSNAIAVGDSDSDEAEWIDVAGDGETESVEIGQVDERWLNPNDASQADRNGTAEQRTSILISLMDVIDLTSLHLRAFLADTSAQPLPTLPSKSLHQSERIEVPEDLSFDSRWDE</sequence>
<dbReference type="Proteomes" id="UP000298061">
    <property type="component" value="Unassembled WGS sequence"/>
</dbReference>
<feature type="compositionally biased region" description="Basic and acidic residues" evidence="1">
    <location>
        <begin position="166"/>
        <end position="185"/>
    </location>
</feature>
<name>A0A4Y9ZYW9_9AGAM</name>
<evidence type="ECO:0000313" key="2">
    <source>
        <dbReference type="EMBL" id="TFY79287.1"/>
    </source>
</evidence>
<evidence type="ECO:0000313" key="3">
    <source>
        <dbReference type="Proteomes" id="UP000298061"/>
    </source>
</evidence>
<organism evidence="2 3">
    <name type="scientific">Hericium alpestre</name>
    <dbReference type="NCBI Taxonomy" id="135208"/>
    <lineage>
        <taxon>Eukaryota</taxon>
        <taxon>Fungi</taxon>
        <taxon>Dikarya</taxon>
        <taxon>Basidiomycota</taxon>
        <taxon>Agaricomycotina</taxon>
        <taxon>Agaricomycetes</taxon>
        <taxon>Russulales</taxon>
        <taxon>Hericiaceae</taxon>
        <taxon>Hericium</taxon>
    </lineage>
</organism>
<dbReference type="AlphaFoldDB" id="A0A4Y9ZYW9"/>
<accession>A0A4Y9ZYW9</accession>
<feature type="compositionally biased region" description="Polar residues" evidence="1">
    <location>
        <begin position="113"/>
        <end position="123"/>
    </location>
</feature>
<proteinExistence type="predicted"/>
<feature type="compositionally biased region" description="Low complexity" evidence="1">
    <location>
        <begin position="64"/>
        <end position="74"/>
    </location>
</feature>
<protein>
    <submittedName>
        <fullName evidence="2">Uncharacterized protein</fullName>
    </submittedName>
</protein>
<gene>
    <name evidence="2" type="ORF">EWM64_g4727</name>
</gene>
<feature type="region of interest" description="Disordered" evidence="1">
    <location>
        <begin position="102"/>
        <end position="123"/>
    </location>
</feature>
<dbReference type="EMBL" id="SFCI01000527">
    <property type="protein sequence ID" value="TFY79287.1"/>
    <property type="molecule type" value="Genomic_DNA"/>
</dbReference>
<comment type="caution">
    <text evidence="2">The sequence shown here is derived from an EMBL/GenBank/DDBJ whole genome shotgun (WGS) entry which is preliminary data.</text>
</comment>
<dbReference type="OrthoDB" id="3213974at2759"/>
<evidence type="ECO:0000256" key="1">
    <source>
        <dbReference type="SAM" id="MobiDB-lite"/>
    </source>
</evidence>
<feature type="region of interest" description="Disordered" evidence="1">
    <location>
        <begin position="156"/>
        <end position="185"/>
    </location>
</feature>
<feature type="compositionally biased region" description="Polar residues" evidence="1">
    <location>
        <begin position="156"/>
        <end position="165"/>
    </location>
</feature>